<comment type="caution">
    <text evidence="6">The sequence shown here is derived from an EMBL/GenBank/DDBJ whole genome shotgun (WGS) entry which is preliminary data.</text>
</comment>
<evidence type="ECO:0000256" key="1">
    <source>
        <dbReference type="ARBA" id="ARBA00010088"/>
    </source>
</evidence>
<name>A0A369UXV4_9ACTN</name>
<proteinExistence type="inferred from homology"/>
<sequence length="515" mass="54833">MSGPPTVGSGSSADRIAQPRPHRGRKWPRGKALALTLAVVAVAASAVAGASAATTDAATHRASSLEWGSCPKEAAAPRLECATLEVPLDYARPDGRQIEMAVSRLASEKPSERRGVLFTNPGGPGAAGLSYPAVLAAFGLPKNVLDSYDLIGFDPRGAGRSSPVSCDLTPEQQERGAFPAYARTAADVTREARYARTIARQCAGSHSAWMLPHTTTANTARDMDRVRAALGERRISYLGASYGTSLGAVYATLFPKRGDRIVLDSNLGPRGYDVGAFRLVARGMEERFPEFAAFVAAHPEYGLGTTPAQVRGKFFELAKRLDEEPVGGVDGTMFRGRTLDGLYADTLWPDLAKMWQSLDQGKPIPPAAPPSAANSMAARLYVLCADTRWPTKIRDYQRDAAVDRLLYPMLGGSTANIGPCAYWPDTSQSPVKVGSRGPSNILMVQNERDPGTPLLGAKRLRWALGHRAVMVTADEGGHGVYPFGRNTCANDAVTAFLTTGVRPAHDKACATEPVG</sequence>
<evidence type="ECO:0000256" key="2">
    <source>
        <dbReference type="ARBA" id="ARBA00022729"/>
    </source>
</evidence>
<dbReference type="InterPro" id="IPR051601">
    <property type="entry name" value="Serine_prot/Carboxylest_S33"/>
</dbReference>
<gene>
    <name evidence="6" type="ORF">DVZ84_30800</name>
</gene>
<comment type="similarity">
    <text evidence="1">Belongs to the peptidase S33 family.</text>
</comment>
<protein>
    <submittedName>
        <fullName evidence="6">Alpha/beta hydrolase</fullName>
    </submittedName>
</protein>
<dbReference type="InterPro" id="IPR029058">
    <property type="entry name" value="AB_hydrolase_fold"/>
</dbReference>
<organism evidence="6 7">
    <name type="scientific">Streptomyces parvulus</name>
    <dbReference type="NCBI Taxonomy" id="146923"/>
    <lineage>
        <taxon>Bacteria</taxon>
        <taxon>Bacillati</taxon>
        <taxon>Actinomycetota</taxon>
        <taxon>Actinomycetes</taxon>
        <taxon>Kitasatosporales</taxon>
        <taxon>Streptomycetaceae</taxon>
        <taxon>Streptomyces</taxon>
    </lineage>
</organism>
<evidence type="ECO:0000259" key="5">
    <source>
        <dbReference type="Pfam" id="PF08386"/>
    </source>
</evidence>
<dbReference type="InterPro" id="IPR013595">
    <property type="entry name" value="Pept_S33_TAP-like_C"/>
</dbReference>
<evidence type="ECO:0000313" key="6">
    <source>
        <dbReference type="EMBL" id="RDD85307.1"/>
    </source>
</evidence>
<dbReference type="AlphaFoldDB" id="A0A369UXV4"/>
<keyword evidence="2" id="KW-0732">Signal</keyword>
<evidence type="ECO:0000256" key="4">
    <source>
        <dbReference type="SAM" id="MobiDB-lite"/>
    </source>
</evidence>
<dbReference type="Gene3D" id="3.40.50.1820">
    <property type="entry name" value="alpha/beta hydrolase"/>
    <property type="match status" value="1"/>
</dbReference>
<feature type="domain" description="Peptidase S33 tripeptidyl aminopeptidase-like C-terminal" evidence="5">
    <location>
        <begin position="414"/>
        <end position="509"/>
    </location>
</feature>
<evidence type="ECO:0000313" key="7">
    <source>
        <dbReference type="Proteomes" id="UP000253742"/>
    </source>
</evidence>
<reference evidence="6 7" key="1">
    <citation type="submission" date="2018-07" db="EMBL/GenBank/DDBJ databases">
        <title>Genome guided investigation of antibiotics producing actinomycetales strain isolated from a Macau mangrove ecosystem.</title>
        <authorList>
            <person name="Hu D."/>
        </authorList>
    </citation>
    <scope>NUCLEOTIDE SEQUENCE [LARGE SCALE GENOMIC DNA]</scope>
    <source>
        <strain evidence="6 7">2297</strain>
    </source>
</reference>
<accession>A0A369UXV4</accession>
<keyword evidence="3 6" id="KW-0378">Hydrolase</keyword>
<dbReference type="PANTHER" id="PTHR43248">
    <property type="entry name" value="2-SUCCINYL-6-HYDROXY-2,4-CYCLOHEXADIENE-1-CARBOXYLATE SYNTHASE"/>
    <property type="match status" value="1"/>
</dbReference>
<feature type="region of interest" description="Disordered" evidence="4">
    <location>
        <begin position="1"/>
        <end position="28"/>
    </location>
</feature>
<dbReference type="GO" id="GO:0016787">
    <property type="term" value="F:hydrolase activity"/>
    <property type="evidence" value="ECO:0007669"/>
    <property type="project" value="UniProtKB-KW"/>
</dbReference>
<dbReference type="RefSeq" id="WP_114532074.1">
    <property type="nucleotide sequence ID" value="NZ_QQBH01000028.1"/>
</dbReference>
<dbReference type="Pfam" id="PF08386">
    <property type="entry name" value="Abhydrolase_4"/>
    <property type="match status" value="1"/>
</dbReference>
<dbReference type="PANTHER" id="PTHR43248:SF29">
    <property type="entry name" value="TRIPEPTIDYL AMINOPEPTIDASE"/>
    <property type="match status" value="1"/>
</dbReference>
<evidence type="ECO:0000256" key="3">
    <source>
        <dbReference type="ARBA" id="ARBA00022801"/>
    </source>
</evidence>
<dbReference type="OrthoDB" id="4447445at2"/>
<dbReference type="Proteomes" id="UP000253742">
    <property type="component" value="Unassembled WGS sequence"/>
</dbReference>
<dbReference type="SUPFAM" id="SSF53474">
    <property type="entry name" value="alpha/beta-Hydrolases"/>
    <property type="match status" value="1"/>
</dbReference>
<dbReference type="EMBL" id="QQBH01000028">
    <property type="protein sequence ID" value="RDD85307.1"/>
    <property type="molecule type" value="Genomic_DNA"/>
</dbReference>